<protein>
    <submittedName>
        <fullName evidence="2">Uncharacterized protein</fullName>
    </submittedName>
</protein>
<reference evidence="2 3" key="1">
    <citation type="submission" date="2016-10" db="EMBL/GenBank/DDBJ databases">
        <authorList>
            <person name="de Groot N.N."/>
        </authorList>
    </citation>
    <scope>NUCLEOTIDE SEQUENCE [LARGE SCALE GENOMIC DNA]</scope>
    <source>
        <strain evidence="2 3">DSM 2179</strain>
    </source>
</reference>
<keyword evidence="1" id="KW-0812">Transmembrane</keyword>
<dbReference type="EMBL" id="FNZK01000013">
    <property type="protein sequence ID" value="SEJ67102.1"/>
    <property type="molecule type" value="Genomic_DNA"/>
</dbReference>
<keyword evidence="1" id="KW-0472">Membrane</keyword>
<name>A0A1H7AY92_9FIRM</name>
<accession>A0A1H7AY92</accession>
<feature type="transmembrane region" description="Helical" evidence="1">
    <location>
        <begin position="20"/>
        <end position="46"/>
    </location>
</feature>
<dbReference type="AlphaFoldDB" id="A0A1H7AY92"/>
<dbReference type="Proteomes" id="UP000199662">
    <property type="component" value="Unassembled WGS sequence"/>
</dbReference>
<evidence type="ECO:0000256" key="1">
    <source>
        <dbReference type="SAM" id="Phobius"/>
    </source>
</evidence>
<gene>
    <name evidence="2" type="ORF">SAMN05660742_11363</name>
</gene>
<organism evidence="2 3">
    <name type="scientific">Propionispira arboris</name>
    <dbReference type="NCBI Taxonomy" id="84035"/>
    <lineage>
        <taxon>Bacteria</taxon>
        <taxon>Bacillati</taxon>
        <taxon>Bacillota</taxon>
        <taxon>Negativicutes</taxon>
        <taxon>Selenomonadales</taxon>
        <taxon>Selenomonadaceae</taxon>
        <taxon>Propionispira</taxon>
    </lineage>
</organism>
<keyword evidence="1" id="KW-1133">Transmembrane helix</keyword>
<evidence type="ECO:0000313" key="3">
    <source>
        <dbReference type="Proteomes" id="UP000199662"/>
    </source>
</evidence>
<evidence type="ECO:0000313" key="2">
    <source>
        <dbReference type="EMBL" id="SEJ67102.1"/>
    </source>
</evidence>
<sequence>MEVTVQNFIRELNKGPGKLLVVFVFSCNNLFSALYSAHKFAFYFFIQAFRSEICWSILR</sequence>
<proteinExistence type="predicted"/>
<keyword evidence="3" id="KW-1185">Reference proteome</keyword>